<accession>A0A6J5RFA7</accession>
<name>A0A6J5RFA7_9CAUD</name>
<protein>
    <submittedName>
        <fullName evidence="1">Uncharacterized protein</fullName>
    </submittedName>
</protein>
<gene>
    <name evidence="1" type="ORF">UFOVP1268_13</name>
    <name evidence="2" type="ORF">UFOVP1395_17</name>
</gene>
<proteinExistence type="predicted"/>
<dbReference type="EMBL" id="LR797215">
    <property type="protein sequence ID" value="CAB4194662.1"/>
    <property type="molecule type" value="Genomic_DNA"/>
</dbReference>
<organism evidence="1">
    <name type="scientific">uncultured Caudovirales phage</name>
    <dbReference type="NCBI Taxonomy" id="2100421"/>
    <lineage>
        <taxon>Viruses</taxon>
        <taxon>Duplodnaviria</taxon>
        <taxon>Heunggongvirae</taxon>
        <taxon>Uroviricota</taxon>
        <taxon>Caudoviricetes</taxon>
        <taxon>Peduoviridae</taxon>
        <taxon>Maltschvirus</taxon>
        <taxon>Maltschvirus maltsch</taxon>
    </lineage>
</organism>
<reference evidence="1" key="1">
    <citation type="submission" date="2020-05" db="EMBL/GenBank/DDBJ databases">
        <authorList>
            <person name="Chiriac C."/>
            <person name="Salcher M."/>
            <person name="Ghai R."/>
            <person name="Kavagutti S V."/>
        </authorList>
    </citation>
    <scope>NUCLEOTIDE SEQUENCE</scope>
</reference>
<evidence type="ECO:0000313" key="1">
    <source>
        <dbReference type="EMBL" id="CAB4194662.1"/>
    </source>
</evidence>
<dbReference type="EMBL" id="LR797346">
    <property type="protein sequence ID" value="CAB4204380.1"/>
    <property type="molecule type" value="Genomic_DNA"/>
</dbReference>
<sequence>MTDYPIPDPGLTESTRQMYTEKYAETFKHFVDEVFRPSHIPAPKPVDHSILLDELSILREKYLAGTPSDEHKFAAAVITAAMGVIIGI</sequence>
<evidence type="ECO:0000313" key="2">
    <source>
        <dbReference type="EMBL" id="CAB4204380.1"/>
    </source>
</evidence>